<evidence type="ECO:0000313" key="14">
    <source>
        <dbReference type="Proteomes" id="UP000008225"/>
    </source>
</evidence>
<comment type="similarity">
    <text evidence="2 12">Belongs to the UQCR10/QCR9 family.</text>
</comment>
<evidence type="ECO:0000256" key="2">
    <source>
        <dbReference type="ARBA" id="ARBA00007856"/>
    </source>
</evidence>
<dbReference type="PANTHER" id="PTHR12980:SF0">
    <property type="entry name" value="CYTOCHROME B-C1 COMPLEX SUBUNIT 9"/>
    <property type="match status" value="1"/>
</dbReference>
<reference evidence="13" key="2">
    <citation type="submission" date="2025-08" db="UniProtKB">
        <authorList>
            <consortium name="Ensembl"/>
        </authorList>
    </citation>
    <scope>IDENTIFICATION</scope>
</reference>
<evidence type="ECO:0000256" key="5">
    <source>
        <dbReference type="ARBA" id="ARBA00022692"/>
    </source>
</evidence>
<reference evidence="13" key="1">
    <citation type="submission" date="2009-03" db="EMBL/GenBank/DDBJ databases">
        <authorList>
            <person name="Warren W."/>
            <person name="Ye L."/>
            <person name="Minx P."/>
            <person name="Worley K."/>
            <person name="Gibbs R."/>
            <person name="Wilson R.K."/>
        </authorList>
    </citation>
    <scope>NUCLEOTIDE SEQUENCE [LARGE SCALE GENOMIC DNA]</scope>
</reference>
<dbReference type="KEGG" id="cjc:118143847"/>
<evidence type="ECO:0000313" key="13">
    <source>
        <dbReference type="Ensembl" id="ENSCJAP00000053206.2"/>
    </source>
</evidence>
<keyword evidence="7 12" id="KW-0249">Electron transport</keyword>
<reference evidence="13" key="3">
    <citation type="submission" date="2025-09" db="UniProtKB">
        <authorList>
            <consortium name="Ensembl"/>
        </authorList>
    </citation>
    <scope>IDENTIFICATION</scope>
</reference>
<evidence type="ECO:0000256" key="9">
    <source>
        <dbReference type="ARBA" id="ARBA00023128"/>
    </source>
</evidence>
<dbReference type="GO" id="GO:0045275">
    <property type="term" value="C:respiratory chain complex III"/>
    <property type="evidence" value="ECO:0007669"/>
    <property type="project" value="UniProtKB-UniRule"/>
</dbReference>
<dbReference type="GeneID" id="118143847"/>
<evidence type="ECO:0000256" key="3">
    <source>
        <dbReference type="ARBA" id="ARBA00022448"/>
    </source>
</evidence>
<evidence type="ECO:0000256" key="10">
    <source>
        <dbReference type="ARBA" id="ARBA00023136"/>
    </source>
</evidence>
<evidence type="ECO:0000256" key="4">
    <source>
        <dbReference type="ARBA" id="ARBA00022660"/>
    </source>
</evidence>
<evidence type="ECO:0000256" key="8">
    <source>
        <dbReference type="ARBA" id="ARBA00022989"/>
    </source>
</evidence>
<dbReference type="Pfam" id="PF05365">
    <property type="entry name" value="UCR_UQCRX_QCR9"/>
    <property type="match status" value="1"/>
</dbReference>
<name>A0A2R8M3P0_CALJA</name>
<keyword evidence="14" id="KW-1185">Reference proteome</keyword>
<keyword evidence="3 12" id="KW-0813">Transport</keyword>
<protein>
    <recommendedName>
        <fullName evidence="12">Complex III subunit 9</fullName>
    </recommendedName>
</protein>
<dbReference type="FunFam" id="1.20.5.260:FF:000001">
    <property type="entry name" value="Cytochrome b-c1 complex subunit 9"/>
    <property type="match status" value="1"/>
</dbReference>
<dbReference type="PANTHER" id="PTHR12980">
    <property type="entry name" value="UBIQUINOL-CYTOCHROME C REDUCTASE COMPLEX, SUBUNIT X"/>
    <property type="match status" value="1"/>
</dbReference>
<dbReference type="InterPro" id="IPR036656">
    <property type="entry name" value="QCR9_sf"/>
</dbReference>
<evidence type="ECO:0000256" key="6">
    <source>
        <dbReference type="ARBA" id="ARBA00022792"/>
    </source>
</evidence>
<evidence type="ECO:0000256" key="7">
    <source>
        <dbReference type="ARBA" id="ARBA00022982"/>
    </source>
</evidence>
<accession>A0A2R8M3P0</accession>
<keyword evidence="10 12" id="KW-0472">Membrane</keyword>
<dbReference type="Ensembl" id="ENSCJAT00000081071.2">
    <property type="protein sequence ID" value="ENSCJAP00000053206.2"/>
    <property type="gene ID" value="ENSCJAG00000086463.1"/>
</dbReference>
<dbReference type="InterPro" id="IPR008027">
    <property type="entry name" value="QCR9"/>
</dbReference>
<dbReference type="AlphaFoldDB" id="A0A2R8M3P0"/>
<proteinExistence type="inferred from homology"/>
<keyword evidence="5 12" id="KW-0812">Transmembrane</keyword>
<dbReference type="RefSeq" id="XP_035111007.2">
    <property type="nucleotide sequence ID" value="XM_035255116.2"/>
</dbReference>
<dbReference type="GO" id="GO:0005743">
    <property type="term" value="C:mitochondrial inner membrane"/>
    <property type="evidence" value="ECO:0007669"/>
    <property type="project" value="UniProtKB-SubCell"/>
</dbReference>
<evidence type="ECO:0000256" key="1">
    <source>
        <dbReference type="ARBA" id="ARBA00004434"/>
    </source>
</evidence>
<organism evidence="13 14">
    <name type="scientific">Callithrix jacchus</name>
    <name type="common">White-tufted-ear marmoset</name>
    <name type="synonym">Simia Jacchus</name>
    <dbReference type="NCBI Taxonomy" id="9483"/>
    <lineage>
        <taxon>Eukaryota</taxon>
        <taxon>Metazoa</taxon>
        <taxon>Chordata</taxon>
        <taxon>Craniata</taxon>
        <taxon>Vertebrata</taxon>
        <taxon>Euteleostomi</taxon>
        <taxon>Mammalia</taxon>
        <taxon>Eutheria</taxon>
        <taxon>Euarchontoglires</taxon>
        <taxon>Primates</taxon>
        <taxon>Haplorrhini</taxon>
        <taxon>Platyrrhini</taxon>
        <taxon>Cebidae</taxon>
        <taxon>Callitrichinae</taxon>
        <taxon>Callithrix</taxon>
        <taxon>Callithrix</taxon>
    </lineage>
</organism>
<dbReference type="Proteomes" id="UP000008225">
    <property type="component" value="Chromosome 8"/>
</dbReference>
<dbReference type="OMA" id="TIYEHIN"/>
<keyword evidence="4 12" id="KW-0679">Respiratory chain</keyword>
<keyword evidence="9 12" id="KW-0496">Mitochondrion</keyword>
<keyword evidence="8 12" id="KW-1133">Transmembrane helix</keyword>
<keyword evidence="6 12" id="KW-0999">Mitochondrion inner membrane</keyword>
<dbReference type="GO" id="GO:0006122">
    <property type="term" value="P:mitochondrial electron transport, ubiquinol to cytochrome c"/>
    <property type="evidence" value="ECO:0007669"/>
    <property type="project" value="UniProtKB-UniRule"/>
</dbReference>
<dbReference type="OrthoDB" id="44067at2759"/>
<evidence type="ECO:0000256" key="11">
    <source>
        <dbReference type="ARBA" id="ARBA00064262"/>
    </source>
</evidence>
<comment type="subunit">
    <text evidence="11">Component of the ubiquinol-cytochrome c oxidoreductase (cytochrome b-c1 complex, complex III, CIII), a multisubunit enzyme composed of 11 subunits. The complex is composed of 3 respiratory subunits cytochrome b, cytochrome c1 and Rieske protein UQCRFS1, 2 core protein subunits UQCRC1/QCR1 and UQCRC2/QCR2, and 6 low-molecular weight protein subunits UQCRH/QCR6, UQCRB/QCR7, UQCRQ/QCR8, UQCR10/QCR9, UQCR11/QCR10 and subunit 9, the cleavage product of Rieske protein UQCRFS1. The complex exists as an obligatory dimer and forms supercomplexes (SCs) in the inner mitochondrial membrane with NADH-ubiquinone oxidoreductase (complex I, CI) and cytochrome c oxidase (complex IV, CIV), resulting in different assemblies (supercomplex SCI(1)III(2)IV(1) and megacomplex MCI(2)III(2)IV(2)). Interacts with STMP1.</text>
</comment>
<dbReference type="Gene3D" id="1.20.5.260">
    <property type="entry name" value="Cytochrome b-c1 complex subunit 9"/>
    <property type="match status" value="1"/>
</dbReference>
<gene>
    <name evidence="13" type="primary">LOC118143847</name>
</gene>
<feature type="transmembrane region" description="Helical" evidence="12">
    <location>
        <begin position="13"/>
        <end position="32"/>
    </location>
</feature>
<comment type="function">
    <text evidence="12">Component of the ubiquinol-cytochrome c oxidoreductase, a multisubunit transmembrane complex that is part of the mitochondrial electron transport chain which drives oxidative phosphorylation. The complex plays an important role in the uptake of multiple carbon sources present in different host niches.</text>
</comment>
<sequence length="63" mass="7314">MAAQTLTGKMYSLLFRSTSTFTLTIVMGVLFFKRAFDQGANAIYDHINEGKLWKHIKHKYEDK</sequence>
<comment type="subcellular location">
    <subcellularLocation>
        <location evidence="1 12">Mitochondrion inner membrane</location>
        <topology evidence="1 12">Single-pass membrane protein</topology>
    </subcellularLocation>
</comment>
<comment type="subunit">
    <text evidence="12">Component of the ubiquinol-cytochrome c oxidoreductase (cytochrome b-c1 complex, complex III, CIII), a multisubunit enzyme composed of 3 respiratory subunits cytochrome b, cytochrome c1 and Rieske protein, 2 core protein subunits, and additional low-molecular weight protein subunits.</text>
</comment>
<evidence type="ECO:0000256" key="12">
    <source>
        <dbReference type="RuleBase" id="RU368056"/>
    </source>
</evidence>
<dbReference type="SUPFAM" id="SSF81514">
    <property type="entry name" value="Subunit X (non-heme 7 kDa protein) of cytochrome bc1 complex (Ubiquinol-cytochrome c reductase)"/>
    <property type="match status" value="1"/>
</dbReference>
<dbReference type="GeneTree" id="ENSGT00390000014052"/>